<dbReference type="Pfam" id="PF00646">
    <property type="entry name" value="F-box"/>
    <property type="match status" value="1"/>
</dbReference>
<dbReference type="InterPro" id="IPR011047">
    <property type="entry name" value="Quinoprotein_ADH-like_sf"/>
</dbReference>
<dbReference type="SMART" id="SM00256">
    <property type="entry name" value="FBOX"/>
    <property type="match status" value="1"/>
</dbReference>
<dbReference type="Proteomes" id="UP001497457">
    <property type="component" value="Chromosome 28b"/>
</dbReference>
<dbReference type="PANTHER" id="PTHR31111">
    <property type="entry name" value="BNAA05G37150D PROTEIN-RELATED"/>
    <property type="match status" value="1"/>
</dbReference>
<reference evidence="2 3" key="2">
    <citation type="submission" date="2024-10" db="EMBL/GenBank/DDBJ databases">
        <authorList>
            <person name="Ryan C."/>
        </authorList>
    </citation>
    <scope>NUCLEOTIDE SEQUENCE [LARGE SCALE GENOMIC DNA]</scope>
</reference>
<sequence length="400" mass="44547">MADECFDLPDDALVQVLLLLPTSSRRRFRLVCKRWRDLVDERTPERQARTKILAYFAERMAGRALVFDDGDGSRRHAWRFPSYDYRRYDMIGTCNGLLCLHGRSASSSAINAGRSSVIVVTNPITGEAQLLPPVPAAERQWEKFGRYSFGYHPTTGEYKVVYIPCQRRQAVDVVWVFTLGGGTGWRAVPVLVPGASYCHCGEVVSVDGVTYWLNAAFDRVMALDLRDERVTWLDLPPPSVRVGLTPEEGGWRLTSVHARLGVAATTSSAGVEVWVLEGRPRRWARGRTLTEPRGHQGCWITAPHLTYGEYAMSRSWGRTRLYRHKVGSLIGDDGRLLELPEGAAELVMDDGTPYYGNLKTFAYVETLEPLPAIDGAAGGDGGSDDQMINHLQQMAAGRRT</sequence>
<gene>
    <name evidence="2" type="ORF">URODEC1_LOCUS71264</name>
</gene>
<dbReference type="PROSITE" id="PS50181">
    <property type="entry name" value="FBOX"/>
    <property type="match status" value="1"/>
</dbReference>
<dbReference type="InterPro" id="IPR001810">
    <property type="entry name" value="F-box_dom"/>
</dbReference>
<dbReference type="SUPFAM" id="SSF50998">
    <property type="entry name" value="Quinoprotein alcohol dehydrogenase-like"/>
    <property type="match status" value="1"/>
</dbReference>
<dbReference type="InterPro" id="IPR013187">
    <property type="entry name" value="F-box-assoc_dom_typ3"/>
</dbReference>
<evidence type="ECO:0000313" key="3">
    <source>
        <dbReference type="Proteomes" id="UP001497457"/>
    </source>
</evidence>
<evidence type="ECO:0000313" key="2">
    <source>
        <dbReference type="EMBL" id="CAL5013163.1"/>
    </source>
</evidence>
<dbReference type="PANTHER" id="PTHR31111:SF133">
    <property type="entry name" value="OS07G0196600 PROTEIN"/>
    <property type="match status" value="1"/>
</dbReference>
<protein>
    <recommendedName>
        <fullName evidence="1">F-box domain-containing protein</fullName>
    </recommendedName>
</protein>
<name>A0ABC9C3Y4_9POAL</name>
<dbReference type="InterPro" id="IPR017451">
    <property type="entry name" value="F-box-assoc_interact_dom"/>
</dbReference>
<evidence type="ECO:0000259" key="1">
    <source>
        <dbReference type="PROSITE" id="PS50181"/>
    </source>
</evidence>
<dbReference type="Gene3D" id="1.20.1280.50">
    <property type="match status" value="1"/>
</dbReference>
<dbReference type="EMBL" id="OZ075138">
    <property type="protein sequence ID" value="CAL5013163.1"/>
    <property type="molecule type" value="Genomic_DNA"/>
</dbReference>
<accession>A0ABC9C3Y4</accession>
<dbReference type="AlphaFoldDB" id="A0ABC9C3Y4"/>
<dbReference type="SUPFAM" id="SSF81383">
    <property type="entry name" value="F-box domain"/>
    <property type="match status" value="1"/>
</dbReference>
<dbReference type="NCBIfam" id="TIGR01640">
    <property type="entry name" value="F_box_assoc_1"/>
    <property type="match status" value="1"/>
</dbReference>
<reference evidence="3" key="1">
    <citation type="submission" date="2024-06" db="EMBL/GenBank/DDBJ databases">
        <authorList>
            <person name="Ryan C."/>
        </authorList>
    </citation>
    <scope>NUCLEOTIDE SEQUENCE [LARGE SCALE GENOMIC DNA]</scope>
</reference>
<proteinExistence type="predicted"/>
<dbReference type="InterPro" id="IPR036047">
    <property type="entry name" value="F-box-like_dom_sf"/>
</dbReference>
<feature type="domain" description="F-box" evidence="1">
    <location>
        <begin position="2"/>
        <end position="52"/>
    </location>
</feature>
<keyword evidence="3" id="KW-1185">Reference proteome</keyword>
<organism evidence="2 3">
    <name type="scientific">Urochloa decumbens</name>
    <dbReference type="NCBI Taxonomy" id="240449"/>
    <lineage>
        <taxon>Eukaryota</taxon>
        <taxon>Viridiplantae</taxon>
        <taxon>Streptophyta</taxon>
        <taxon>Embryophyta</taxon>
        <taxon>Tracheophyta</taxon>
        <taxon>Spermatophyta</taxon>
        <taxon>Magnoliopsida</taxon>
        <taxon>Liliopsida</taxon>
        <taxon>Poales</taxon>
        <taxon>Poaceae</taxon>
        <taxon>PACMAD clade</taxon>
        <taxon>Panicoideae</taxon>
        <taxon>Panicodae</taxon>
        <taxon>Paniceae</taxon>
        <taxon>Melinidinae</taxon>
        <taxon>Urochloa</taxon>
    </lineage>
</organism>
<dbReference type="Pfam" id="PF08268">
    <property type="entry name" value="FBA_3"/>
    <property type="match status" value="1"/>
</dbReference>